<proteinExistence type="predicted"/>
<organism evidence="5 6">
    <name type="scientific">Pseudomonas schmalbachii</name>
    <dbReference type="NCBI Taxonomy" id="2816993"/>
    <lineage>
        <taxon>Bacteria</taxon>
        <taxon>Pseudomonadati</taxon>
        <taxon>Pseudomonadota</taxon>
        <taxon>Gammaproteobacteria</taxon>
        <taxon>Pseudomonadales</taxon>
        <taxon>Pseudomonadaceae</taxon>
        <taxon>Pseudomonas</taxon>
    </lineage>
</organism>
<dbReference type="SUPFAM" id="SSF46689">
    <property type="entry name" value="Homeodomain-like"/>
    <property type="match status" value="1"/>
</dbReference>
<evidence type="ECO:0000256" key="3">
    <source>
        <dbReference type="ARBA" id="ARBA00023163"/>
    </source>
</evidence>
<dbReference type="PROSITE" id="PS01124">
    <property type="entry name" value="HTH_ARAC_FAMILY_2"/>
    <property type="match status" value="1"/>
</dbReference>
<protein>
    <submittedName>
        <fullName evidence="5">AraC family transcriptional regulator</fullName>
    </submittedName>
</protein>
<comment type="caution">
    <text evidence="5">The sequence shown here is derived from an EMBL/GenBank/DDBJ whole genome shotgun (WGS) entry which is preliminary data.</text>
</comment>
<keyword evidence="1" id="KW-0805">Transcription regulation</keyword>
<evidence type="ECO:0000313" key="6">
    <source>
        <dbReference type="Proteomes" id="UP000669060"/>
    </source>
</evidence>
<sequence>MEEFSLSVQFAQALLEPLHERGIATEEVLERAGIAAQLLREPSARIPATAYRELAVRVVALLGDEFYGQDSRRMKIGSARMLCATSVHCRTLGQALAHMTQFFNLLLEDFSCELACDGEICRLLIHETPGPRTPRLLAHEYLLFTLYGLACWLVGRRIPLLAVDFSFADSPRGADYRALLEAPLRFAQPVTSLEFEHACMQLPVIRDSVAADDYTRDIGGHVIRKYRDSNGLAAHIRRTLRALPYAGWPDFASVAQGLHMTQSTLRRRLDEEGQSFRLIKDQLRRDMALEYLDHSSRSVSEIAEELGFAEPSALYRAFRKWTGVSLADHRRRSQASC</sequence>
<dbReference type="InterPro" id="IPR018060">
    <property type="entry name" value="HTH_AraC"/>
</dbReference>
<gene>
    <name evidence="5" type="ORF">JFY56_17135</name>
</gene>
<feature type="domain" description="HTH araC/xylS-type" evidence="4">
    <location>
        <begin position="230"/>
        <end position="332"/>
    </location>
</feature>
<dbReference type="InterPro" id="IPR009057">
    <property type="entry name" value="Homeodomain-like_sf"/>
</dbReference>
<dbReference type="EMBL" id="JAELYA010000006">
    <property type="protein sequence ID" value="MBO3276952.1"/>
    <property type="molecule type" value="Genomic_DNA"/>
</dbReference>
<accession>A0ABS3TTF1</accession>
<evidence type="ECO:0000259" key="4">
    <source>
        <dbReference type="PROSITE" id="PS01124"/>
    </source>
</evidence>
<reference evidence="5 6" key="1">
    <citation type="submission" date="2020-12" db="EMBL/GenBank/DDBJ databases">
        <title>Pseudomonas schmalbachii sp. nov. isolated from millipede gut.</title>
        <authorList>
            <person name="Shelomi M."/>
        </authorList>
    </citation>
    <scope>NUCLEOTIDE SEQUENCE [LARGE SCALE GENOMIC DNA]</scope>
    <source>
        <strain evidence="5 6">Milli4</strain>
    </source>
</reference>
<evidence type="ECO:0000256" key="1">
    <source>
        <dbReference type="ARBA" id="ARBA00023015"/>
    </source>
</evidence>
<dbReference type="PANTHER" id="PTHR47894:SF1">
    <property type="entry name" value="HTH-TYPE TRANSCRIPTIONAL REGULATOR VQSM"/>
    <property type="match status" value="1"/>
</dbReference>
<name>A0ABS3TTF1_9PSED</name>
<evidence type="ECO:0000256" key="2">
    <source>
        <dbReference type="ARBA" id="ARBA00023125"/>
    </source>
</evidence>
<keyword evidence="3" id="KW-0804">Transcription</keyword>
<dbReference type="SMART" id="SM00342">
    <property type="entry name" value="HTH_ARAC"/>
    <property type="match status" value="1"/>
</dbReference>
<dbReference type="RefSeq" id="WP_208315162.1">
    <property type="nucleotide sequence ID" value="NZ_JAELYA010000006.1"/>
</dbReference>
<dbReference type="Gene3D" id="1.10.10.60">
    <property type="entry name" value="Homeodomain-like"/>
    <property type="match status" value="1"/>
</dbReference>
<keyword evidence="2" id="KW-0238">DNA-binding</keyword>
<dbReference type="Pfam" id="PF12833">
    <property type="entry name" value="HTH_18"/>
    <property type="match status" value="1"/>
</dbReference>
<dbReference type="Proteomes" id="UP000669060">
    <property type="component" value="Unassembled WGS sequence"/>
</dbReference>
<evidence type="ECO:0000313" key="5">
    <source>
        <dbReference type="EMBL" id="MBO3276952.1"/>
    </source>
</evidence>
<keyword evidence="6" id="KW-1185">Reference proteome</keyword>
<dbReference type="PANTHER" id="PTHR47894">
    <property type="entry name" value="HTH-TYPE TRANSCRIPTIONAL REGULATOR GADX"/>
    <property type="match status" value="1"/>
</dbReference>
<dbReference type="Pfam" id="PF12625">
    <property type="entry name" value="Arabinose_bd"/>
    <property type="match status" value="1"/>
</dbReference>
<dbReference type="InterPro" id="IPR032687">
    <property type="entry name" value="AraC-type_N"/>
</dbReference>